<name>A0AAD8IHH5_9APIA</name>
<evidence type="ECO:0000313" key="1">
    <source>
        <dbReference type="EMBL" id="KAK1385790.1"/>
    </source>
</evidence>
<comment type="caution">
    <text evidence="1">The sequence shown here is derived from an EMBL/GenBank/DDBJ whole genome shotgun (WGS) entry which is preliminary data.</text>
</comment>
<keyword evidence="2" id="KW-1185">Reference proteome</keyword>
<dbReference type="Proteomes" id="UP001237642">
    <property type="component" value="Unassembled WGS sequence"/>
</dbReference>
<organism evidence="1 2">
    <name type="scientific">Heracleum sosnowskyi</name>
    <dbReference type="NCBI Taxonomy" id="360622"/>
    <lineage>
        <taxon>Eukaryota</taxon>
        <taxon>Viridiplantae</taxon>
        <taxon>Streptophyta</taxon>
        <taxon>Embryophyta</taxon>
        <taxon>Tracheophyta</taxon>
        <taxon>Spermatophyta</taxon>
        <taxon>Magnoliopsida</taxon>
        <taxon>eudicotyledons</taxon>
        <taxon>Gunneridae</taxon>
        <taxon>Pentapetalae</taxon>
        <taxon>asterids</taxon>
        <taxon>campanulids</taxon>
        <taxon>Apiales</taxon>
        <taxon>Apiaceae</taxon>
        <taxon>Apioideae</taxon>
        <taxon>apioid superclade</taxon>
        <taxon>Tordylieae</taxon>
        <taxon>Tordyliinae</taxon>
        <taxon>Heracleum</taxon>
    </lineage>
</organism>
<evidence type="ECO:0000313" key="2">
    <source>
        <dbReference type="Proteomes" id="UP001237642"/>
    </source>
</evidence>
<protein>
    <submittedName>
        <fullName evidence="1">Uncharacterized protein</fullName>
    </submittedName>
</protein>
<dbReference type="EMBL" id="JAUIZM010000005">
    <property type="protein sequence ID" value="KAK1385790.1"/>
    <property type="molecule type" value="Genomic_DNA"/>
</dbReference>
<accession>A0AAD8IHH5</accession>
<reference evidence="1" key="1">
    <citation type="submission" date="2023-02" db="EMBL/GenBank/DDBJ databases">
        <title>Genome of toxic invasive species Heracleum sosnowskyi carries increased number of genes despite the absence of recent whole-genome duplications.</title>
        <authorList>
            <person name="Schelkunov M."/>
            <person name="Shtratnikova V."/>
            <person name="Makarenko M."/>
            <person name="Klepikova A."/>
            <person name="Omelchenko D."/>
            <person name="Novikova G."/>
            <person name="Obukhova E."/>
            <person name="Bogdanov V."/>
            <person name="Penin A."/>
            <person name="Logacheva M."/>
        </authorList>
    </citation>
    <scope>NUCLEOTIDE SEQUENCE</scope>
    <source>
        <strain evidence="1">Hsosn_3</strain>
        <tissue evidence="1">Leaf</tissue>
    </source>
</reference>
<dbReference type="AlphaFoldDB" id="A0AAD8IHH5"/>
<gene>
    <name evidence="1" type="ORF">POM88_023525</name>
</gene>
<reference evidence="1" key="2">
    <citation type="submission" date="2023-05" db="EMBL/GenBank/DDBJ databases">
        <authorList>
            <person name="Schelkunov M.I."/>
        </authorList>
    </citation>
    <scope>NUCLEOTIDE SEQUENCE</scope>
    <source>
        <strain evidence="1">Hsosn_3</strain>
        <tissue evidence="1">Leaf</tissue>
    </source>
</reference>
<proteinExistence type="predicted"/>
<sequence length="114" mass="12636">MNNKECATKRNNINEGSQEVPLDFSSLWGSTFLTSTSSTIGSEIISEEAITQACGKQIQLMGFDLDVPASMVDNATQDGAPIKWWFRAWEFQLSASGTRFTQAKLLATQEYAYI</sequence>